<dbReference type="OrthoDB" id="9776868at2"/>
<dbReference type="STRING" id="1121387.GCA_000429885_02069"/>
<evidence type="ECO:0000259" key="5">
    <source>
        <dbReference type="Pfam" id="PF01488"/>
    </source>
</evidence>
<dbReference type="SUPFAM" id="SSF53223">
    <property type="entry name" value="Aminoacid dehydrogenase-like, N-terminal domain"/>
    <property type="match status" value="1"/>
</dbReference>
<dbReference type="Pfam" id="PF08501">
    <property type="entry name" value="Shikimate_dh_N"/>
    <property type="match status" value="1"/>
</dbReference>
<dbReference type="AlphaFoldDB" id="A0A239VIF7"/>
<organism evidence="8 9">
    <name type="scientific">Dermatophilus congolensis</name>
    <dbReference type="NCBI Taxonomy" id="1863"/>
    <lineage>
        <taxon>Bacteria</taxon>
        <taxon>Bacillati</taxon>
        <taxon>Actinomycetota</taxon>
        <taxon>Actinomycetes</taxon>
        <taxon>Micrococcales</taxon>
        <taxon>Dermatophilaceae</taxon>
        <taxon>Dermatophilus</taxon>
    </lineage>
</organism>
<protein>
    <recommendedName>
        <fullName evidence="2">shikimate dehydrogenase (NADP(+))</fullName>
        <ecNumber evidence="2">1.1.1.25</ecNumber>
    </recommendedName>
</protein>
<dbReference type="GO" id="GO:0004764">
    <property type="term" value="F:shikimate 3-dehydrogenase (NADP+) activity"/>
    <property type="evidence" value="ECO:0007669"/>
    <property type="project" value="UniProtKB-EC"/>
</dbReference>
<evidence type="ECO:0000256" key="3">
    <source>
        <dbReference type="ARBA" id="ARBA00023141"/>
    </source>
</evidence>
<dbReference type="Gene3D" id="3.40.50.720">
    <property type="entry name" value="NAD(P)-binding Rossmann-like Domain"/>
    <property type="match status" value="1"/>
</dbReference>
<name>A0A239VIF7_9MICO</name>
<dbReference type="Proteomes" id="UP000242637">
    <property type="component" value="Chromosome 1"/>
</dbReference>
<dbReference type="RefSeq" id="WP_051277767.1">
    <property type="nucleotide sequence ID" value="NZ_LT906453.1"/>
</dbReference>
<keyword evidence="9" id="KW-1185">Reference proteome</keyword>
<proteinExistence type="predicted"/>
<evidence type="ECO:0000256" key="1">
    <source>
        <dbReference type="ARBA" id="ARBA00004871"/>
    </source>
</evidence>
<comment type="catalytic activity">
    <reaction evidence="4">
        <text>shikimate + NADP(+) = 3-dehydroshikimate + NADPH + H(+)</text>
        <dbReference type="Rhea" id="RHEA:17737"/>
        <dbReference type="ChEBI" id="CHEBI:15378"/>
        <dbReference type="ChEBI" id="CHEBI:16630"/>
        <dbReference type="ChEBI" id="CHEBI:36208"/>
        <dbReference type="ChEBI" id="CHEBI:57783"/>
        <dbReference type="ChEBI" id="CHEBI:58349"/>
        <dbReference type="EC" id="1.1.1.25"/>
    </reaction>
</comment>
<accession>A0A239VIF7</accession>
<dbReference type="InterPro" id="IPR036291">
    <property type="entry name" value="NAD(P)-bd_dom_sf"/>
</dbReference>
<keyword evidence="3" id="KW-0028">Amino-acid biosynthesis</keyword>
<dbReference type="GO" id="GO:0009423">
    <property type="term" value="P:chorismate biosynthetic process"/>
    <property type="evidence" value="ECO:0007669"/>
    <property type="project" value="UniProtKB-UniPathway"/>
</dbReference>
<feature type="domain" description="Quinate/shikimate 5-dehydrogenase/glutamyl-tRNA reductase" evidence="5">
    <location>
        <begin position="147"/>
        <end position="231"/>
    </location>
</feature>
<dbReference type="GO" id="GO:0019632">
    <property type="term" value="P:shikimate metabolic process"/>
    <property type="evidence" value="ECO:0007669"/>
    <property type="project" value="TreeGrafter"/>
</dbReference>
<dbReference type="PANTHER" id="PTHR21089:SF1">
    <property type="entry name" value="BIFUNCTIONAL 3-DEHYDROQUINATE DEHYDRATASE_SHIKIMATE DEHYDROGENASE, CHLOROPLASTIC"/>
    <property type="match status" value="1"/>
</dbReference>
<dbReference type="InterPro" id="IPR006151">
    <property type="entry name" value="Shikm_DH/Glu-tRNA_Rdtase"/>
</dbReference>
<gene>
    <name evidence="8" type="primary">aroE</name>
    <name evidence="8" type="ORF">SAMEA4475696_01241</name>
</gene>
<dbReference type="Gene3D" id="3.40.50.10860">
    <property type="entry name" value="Leucine Dehydrogenase, chain A, domain 1"/>
    <property type="match status" value="1"/>
</dbReference>
<keyword evidence="3" id="KW-0057">Aromatic amino acid biosynthesis</keyword>
<sequence length="313" mass="33158">MPGYGVLPPEDFLTVIDTAREEEDLVRAAAGTHGTNVAAVLGSPIDHSLSPLLHRTAYNELGLSDWQFQRYAVGGPGEPTLAHHLSTVHASHGRWRGMAITMPLKEDALAAADLVCARAADLRAANTLIPYGRGWAADNTDIVGIEMALQEVGIQHAEYALIIGSGATARAALAALVSFGVEHVTFAVRSQVRPATVDLAKRLEVNIDTLALTDTVSLQRCVNEAEVTISTLPTGTDLSLPPLSDDPIPGIVMDVVYANWPTALGTWAQAAGARVISGLPMLLHQAAAQVRAFTGRTPNVAHMRQALEHAVTL</sequence>
<dbReference type="GeneID" id="63459471"/>
<dbReference type="Pfam" id="PF18317">
    <property type="entry name" value="SDH_C"/>
    <property type="match status" value="1"/>
</dbReference>
<dbReference type="GO" id="GO:0005829">
    <property type="term" value="C:cytosol"/>
    <property type="evidence" value="ECO:0007669"/>
    <property type="project" value="TreeGrafter"/>
</dbReference>
<comment type="pathway">
    <text evidence="1">Metabolic intermediate biosynthesis; chorismate biosynthesis; chorismate from D-erythrose 4-phosphate and phosphoenolpyruvate: step 4/7.</text>
</comment>
<dbReference type="SUPFAM" id="SSF51735">
    <property type="entry name" value="NAD(P)-binding Rossmann-fold domains"/>
    <property type="match status" value="1"/>
</dbReference>
<evidence type="ECO:0000256" key="2">
    <source>
        <dbReference type="ARBA" id="ARBA00012962"/>
    </source>
</evidence>
<dbReference type="InterPro" id="IPR046346">
    <property type="entry name" value="Aminoacid_DH-like_N_sf"/>
</dbReference>
<dbReference type="KEGG" id="dco:SAMEA4475696_1241"/>
<dbReference type="InterPro" id="IPR041121">
    <property type="entry name" value="SDH_C"/>
</dbReference>
<dbReference type="UniPathway" id="UPA00053">
    <property type="reaction ID" value="UER00087"/>
</dbReference>
<feature type="domain" description="SDH C-terminal" evidence="7">
    <location>
        <begin position="278"/>
        <end position="308"/>
    </location>
</feature>
<dbReference type="EC" id="1.1.1.25" evidence="2"/>
<evidence type="ECO:0000256" key="4">
    <source>
        <dbReference type="ARBA" id="ARBA00049442"/>
    </source>
</evidence>
<dbReference type="EMBL" id="LT906453">
    <property type="protein sequence ID" value="SNV21468.1"/>
    <property type="molecule type" value="Genomic_DNA"/>
</dbReference>
<dbReference type="InterPro" id="IPR013708">
    <property type="entry name" value="Shikimate_DH-bd_N"/>
</dbReference>
<evidence type="ECO:0000259" key="6">
    <source>
        <dbReference type="Pfam" id="PF08501"/>
    </source>
</evidence>
<evidence type="ECO:0000259" key="7">
    <source>
        <dbReference type="Pfam" id="PF18317"/>
    </source>
</evidence>
<evidence type="ECO:0000313" key="9">
    <source>
        <dbReference type="Proteomes" id="UP000242637"/>
    </source>
</evidence>
<keyword evidence="8" id="KW-0560">Oxidoreductase</keyword>
<dbReference type="InterPro" id="IPR022893">
    <property type="entry name" value="Shikimate_DH_fam"/>
</dbReference>
<evidence type="ECO:0000313" key="8">
    <source>
        <dbReference type="EMBL" id="SNV21468.1"/>
    </source>
</evidence>
<feature type="domain" description="Shikimate dehydrogenase substrate binding N-terminal" evidence="6">
    <location>
        <begin position="40"/>
        <end position="128"/>
    </location>
</feature>
<dbReference type="PANTHER" id="PTHR21089">
    <property type="entry name" value="SHIKIMATE DEHYDROGENASE"/>
    <property type="match status" value="1"/>
</dbReference>
<dbReference type="GO" id="GO:0050661">
    <property type="term" value="F:NADP binding"/>
    <property type="evidence" value="ECO:0007669"/>
    <property type="project" value="TreeGrafter"/>
</dbReference>
<dbReference type="NCBIfam" id="NF001311">
    <property type="entry name" value="PRK00258.1-3"/>
    <property type="match status" value="1"/>
</dbReference>
<reference evidence="8 9" key="1">
    <citation type="submission" date="2017-06" db="EMBL/GenBank/DDBJ databases">
        <authorList>
            <consortium name="Pathogen Informatics"/>
        </authorList>
    </citation>
    <scope>NUCLEOTIDE SEQUENCE [LARGE SCALE GENOMIC DNA]</scope>
    <source>
        <strain evidence="8 9">NCTC13039</strain>
    </source>
</reference>
<dbReference type="Pfam" id="PF01488">
    <property type="entry name" value="Shikimate_DH"/>
    <property type="match status" value="1"/>
</dbReference>
<dbReference type="GO" id="GO:0009073">
    <property type="term" value="P:aromatic amino acid family biosynthetic process"/>
    <property type="evidence" value="ECO:0007669"/>
    <property type="project" value="UniProtKB-KW"/>
</dbReference>